<dbReference type="STRING" id="1618490.US90_C0002G0011"/>
<dbReference type="AlphaFoldDB" id="A0A0G0JVH2"/>
<sequence>MATISFYCVKCRTAKTVDESKVEKTKLKNGRPAAKSVCPDCGTGMFKILSAKEA</sequence>
<evidence type="ECO:0000313" key="2">
    <source>
        <dbReference type="EMBL" id="KKQ71528.1"/>
    </source>
</evidence>
<gene>
    <name evidence="2" type="ORF">US90_C0002G0011</name>
</gene>
<organism evidence="2 3">
    <name type="scientific">Candidatus Shapirobacteria bacterium GW2011_GWE2_38_30</name>
    <dbReference type="NCBI Taxonomy" id="1618490"/>
    <lineage>
        <taxon>Bacteria</taxon>
        <taxon>Candidatus Shapironibacteriota</taxon>
    </lineage>
</organism>
<comment type="caution">
    <text evidence="2">The sequence shown here is derived from an EMBL/GenBank/DDBJ whole genome shotgun (WGS) entry which is preliminary data.</text>
</comment>
<dbReference type="EMBL" id="LBUT01000002">
    <property type="protein sequence ID" value="KKQ71528.1"/>
    <property type="molecule type" value="Genomic_DNA"/>
</dbReference>
<dbReference type="Proteomes" id="UP000034406">
    <property type="component" value="Unassembled WGS sequence"/>
</dbReference>
<dbReference type="Pfam" id="PF18930">
    <property type="entry name" value="DUF5679"/>
    <property type="match status" value="1"/>
</dbReference>
<evidence type="ECO:0000313" key="3">
    <source>
        <dbReference type="Proteomes" id="UP000034406"/>
    </source>
</evidence>
<evidence type="ECO:0000259" key="1">
    <source>
        <dbReference type="Pfam" id="PF18930"/>
    </source>
</evidence>
<proteinExistence type="predicted"/>
<feature type="domain" description="DUF5679" evidence="1">
    <location>
        <begin position="7"/>
        <end position="48"/>
    </location>
</feature>
<protein>
    <recommendedName>
        <fullName evidence="1">DUF5679 domain-containing protein</fullName>
    </recommendedName>
</protein>
<accession>A0A0G0JVH2</accession>
<dbReference type="InterPro" id="IPR044044">
    <property type="entry name" value="DUF5679"/>
</dbReference>
<reference evidence="2 3" key="1">
    <citation type="journal article" date="2015" name="Nature">
        <title>rRNA introns, odd ribosomes, and small enigmatic genomes across a large radiation of phyla.</title>
        <authorList>
            <person name="Brown C.T."/>
            <person name="Hug L.A."/>
            <person name="Thomas B.C."/>
            <person name="Sharon I."/>
            <person name="Castelle C.J."/>
            <person name="Singh A."/>
            <person name="Wilkins M.J."/>
            <person name="Williams K.H."/>
            <person name="Banfield J.F."/>
        </authorList>
    </citation>
    <scope>NUCLEOTIDE SEQUENCE [LARGE SCALE GENOMIC DNA]</scope>
</reference>
<name>A0A0G0JVH2_9BACT</name>